<reference evidence="3 4" key="1">
    <citation type="submission" date="2014-05" db="EMBL/GenBank/DDBJ databases">
        <title>Complete genome sequence of the Streptomyces mutabilis TRM45540.</title>
        <authorList>
            <person name="Luo X."/>
            <person name="Zhang L."/>
        </authorList>
    </citation>
    <scope>NUCLEOTIDE SEQUENCE [LARGE SCALE GENOMIC DNA]</scope>
    <source>
        <strain evidence="3 4">TRM45540</strain>
    </source>
</reference>
<feature type="signal peptide" evidence="2">
    <location>
        <begin position="1"/>
        <end position="21"/>
    </location>
</feature>
<evidence type="ECO:0000313" key="4">
    <source>
        <dbReference type="Proteomes" id="UP000029095"/>
    </source>
</evidence>
<dbReference type="HOGENOM" id="CLU_1991449_0_0_11"/>
<proteinExistence type="predicted"/>
<sequence length="125" mass="12960">MGKRAAIAVSALVAVAGVATAVVYGGGGDGDGPDSVESVTVGGGEQHVIPSPDAGQRELLLSDLAAVDPVITADEDEAVENARWLCVDLRQDRPEDGVRDAAAQRFRVTWEQSAQVLDAVRGTFC</sequence>
<feature type="region of interest" description="Disordered" evidence="1">
    <location>
        <begin position="26"/>
        <end position="49"/>
    </location>
</feature>
<evidence type="ECO:0000313" key="3">
    <source>
        <dbReference type="EMBL" id="KFG74699.1"/>
    </source>
</evidence>
<dbReference type="EMBL" id="JNFQ01000001">
    <property type="protein sequence ID" value="KFG74699.1"/>
    <property type="molecule type" value="Genomic_DNA"/>
</dbReference>
<organism evidence="3 4">
    <name type="scientific">Streptomyces mutabilis</name>
    <dbReference type="NCBI Taxonomy" id="67332"/>
    <lineage>
        <taxon>Bacteria</taxon>
        <taxon>Bacillati</taxon>
        <taxon>Actinomycetota</taxon>
        <taxon>Actinomycetes</taxon>
        <taxon>Kitasatosporales</taxon>
        <taxon>Streptomycetaceae</taxon>
        <taxon>Streptomyces</taxon>
    </lineage>
</organism>
<accession>A0A086N0N1</accession>
<protein>
    <recommendedName>
        <fullName evidence="5">DUF732 domain-containing protein</fullName>
    </recommendedName>
</protein>
<keyword evidence="4" id="KW-1185">Reference proteome</keyword>
<evidence type="ECO:0008006" key="5">
    <source>
        <dbReference type="Google" id="ProtNLM"/>
    </source>
</evidence>
<comment type="caution">
    <text evidence="3">The sequence shown here is derived from an EMBL/GenBank/DDBJ whole genome shotgun (WGS) entry which is preliminary data.</text>
</comment>
<dbReference type="AlphaFoldDB" id="A0A086N0N1"/>
<evidence type="ECO:0000256" key="1">
    <source>
        <dbReference type="SAM" id="MobiDB-lite"/>
    </source>
</evidence>
<name>A0A086N0N1_9ACTN</name>
<keyword evidence="2" id="KW-0732">Signal</keyword>
<gene>
    <name evidence="3" type="ORF">FM21_00545</name>
</gene>
<evidence type="ECO:0000256" key="2">
    <source>
        <dbReference type="SAM" id="SignalP"/>
    </source>
</evidence>
<feature type="chain" id="PRO_5001811787" description="DUF732 domain-containing protein" evidence="2">
    <location>
        <begin position="22"/>
        <end position="125"/>
    </location>
</feature>
<dbReference type="RefSeq" id="WP_043371487.1">
    <property type="nucleotide sequence ID" value="NZ_KN039946.1"/>
</dbReference>
<dbReference type="Proteomes" id="UP000029095">
    <property type="component" value="Unassembled WGS sequence"/>
</dbReference>